<dbReference type="CDD" id="cd00075">
    <property type="entry name" value="HATPase"/>
    <property type="match status" value="1"/>
</dbReference>
<dbReference type="PRINTS" id="PR00344">
    <property type="entry name" value="BCTRLSENSOR"/>
</dbReference>
<evidence type="ECO:0000256" key="4">
    <source>
        <dbReference type="ARBA" id="ARBA00022840"/>
    </source>
</evidence>
<evidence type="ECO:0000256" key="3">
    <source>
        <dbReference type="ARBA" id="ARBA00022777"/>
    </source>
</evidence>
<proteinExistence type="predicted"/>
<evidence type="ECO:0000256" key="5">
    <source>
        <dbReference type="ARBA" id="ARBA00023012"/>
    </source>
</evidence>
<dbReference type="Pfam" id="PF02518">
    <property type="entry name" value="HATPase_c"/>
    <property type="match status" value="1"/>
</dbReference>
<dbReference type="GO" id="GO:0005524">
    <property type="term" value="F:ATP binding"/>
    <property type="evidence" value="ECO:0007669"/>
    <property type="project" value="UniProtKB-KW"/>
</dbReference>
<protein>
    <recommendedName>
        <fullName evidence="6">Histidine kinase domain-containing protein</fullName>
    </recommendedName>
</protein>
<dbReference type="AlphaFoldDB" id="A0A3B1E2J5"/>
<keyword evidence="3" id="KW-0418">Kinase</keyword>
<reference evidence="7" key="1">
    <citation type="submission" date="2018-06" db="EMBL/GenBank/DDBJ databases">
        <authorList>
            <person name="Zhirakovskaya E."/>
        </authorList>
    </citation>
    <scope>NUCLEOTIDE SEQUENCE</scope>
</reference>
<dbReference type="PANTHER" id="PTHR43065">
    <property type="entry name" value="SENSOR HISTIDINE KINASE"/>
    <property type="match status" value="1"/>
</dbReference>
<dbReference type="SUPFAM" id="SSF55874">
    <property type="entry name" value="ATPase domain of HSP90 chaperone/DNA topoisomerase II/histidine kinase"/>
    <property type="match status" value="1"/>
</dbReference>
<dbReference type="InterPro" id="IPR036890">
    <property type="entry name" value="HATPase_C_sf"/>
</dbReference>
<dbReference type="SMART" id="SM00387">
    <property type="entry name" value="HATPase_c"/>
    <property type="match status" value="1"/>
</dbReference>
<evidence type="ECO:0000256" key="1">
    <source>
        <dbReference type="ARBA" id="ARBA00022679"/>
    </source>
</evidence>
<evidence type="ECO:0000259" key="6">
    <source>
        <dbReference type="PROSITE" id="PS50109"/>
    </source>
</evidence>
<name>A0A3B1E2J5_9ZZZZ</name>
<dbReference type="PANTHER" id="PTHR43065:SF46">
    <property type="entry name" value="C4-DICARBOXYLATE TRANSPORT SENSOR PROTEIN DCTB"/>
    <property type="match status" value="1"/>
</dbReference>
<dbReference type="EMBL" id="UOGL01000349">
    <property type="protein sequence ID" value="VAX39625.1"/>
    <property type="molecule type" value="Genomic_DNA"/>
</dbReference>
<dbReference type="InterPro" id="IPR003594">
    <property type="entry name" value="HATPase_dom"/>
</dbReference>
<sequence>LHADLPAVRLDRSLMRQALMNLALNAQQAMPHGGLLEFQTSFDGNQVFLEMIDTGIGMDERTISKMFQAFFSSKSQGSGLGLPTVRKIIQAHGGTVFCESELGQGTRFTISLPAVE</sequence>
<feature type="non-terminal residue" evidence="7">
    <location>
        <position position="1"/>
    </location>
</feature>
<dbReference type="InterPro" id="IPR005467">
    <property type="entry name" value="His_kinase_dom"/>
</dbReference>
<feature type="domain" description="Histidine kinase" evidence="6">
    <location>
        <begin position="1"/>
        <end position="116"/>
    </location>
</feature>
<evidence type="ECO:0000256" key="2">
    <source>
        <dbReference type="ARBA" id="ARBA00022741"/>
    </source>
</evidence>
<keyword evidence="2" id="KW-0547">Nucleotide-binding</keyword>
<evidence type="ECO:0000313" key="7">
    <source>
        <dbReference type="EMBL" id="VAX39625.1"/>
    </source>
</evidence>
<accession>A0A3B1E2J5</accession>
<organism evidence="7">
    <name type="scientific">hydrothermal vent metagenome</name>
    <dbReference type="NCBI Taxonomy" id="652676"/>
    <lineage>
        <taxon>unclassified sequences</taxon>
        <taxon>metagenomes</taxon>
        <taxon>ecological metagenomes</taxon>
    </lineage>
</organism>
<dbReference type="PROSITE" id="PS50109">
    <property type="entry name" value="HIS_KIN"/>
    <property type="match status" value="1"/>
</dbReference>
<dbReference type="GO" id="GO:0016301">
    <property type="term" value="F:kinase activity"/>
    <property type="evidence" value="ECO:0007669"/>
    <property type="project" value="UniProtKB-KW"/>
</dbReference>
<keyword evidence="1" id="KW-0808">Transferase</keyword>
<keyword evidence="4" id="KW-0067">ATP-binding</keyword>
<dbReference type="Gene3D" id="3.30.565.10">
    <property type="entry name" value="Histidine kinase-like ATPase, C-terminal domain"/>
    <property type="match status" value="1"/>
</dbReference>
<keyword evidence="5" id="KW-0902">Two-component regulatory system</keyword>
<dbReference type="InterPro" id="IPR004358">
    <property type="entry name" value="Sig_transdc_His_kin-like_C"/>
</dbReference>
<gene>
    <name evidence="7" type="ORF">MNBD_PLANCTO02-634</name>
</gene>
<dbReference type="GO" id="GO:0000160">
    <property type="term" value="P:phosphorelay signal transduction system"/>
    <property type="evidence" value="ECO:0007669"/>
    <property type="project" value="UniProtKB-KW"/>
</dbReference>